<dbReference type="InterPro" id="IPR043891">
    <property type="entry name" value="SPARK"/>
</dbReference>
<dbReference type="FunFam" id="1.10.510.10:FF:000287">
    <property type="entry name" value="probable LRR receptor-like serine/threonine-protein kinase RKF3"/>
    <property type="match status" value="1"/>
</dbReference>
<evidence type="ECO:0000256" key="13">
    <source>
        <dbReference type="ARBA" id="ARBA00023136"/>
    </source>
</evidence>
<evidence type="ECO:0000259" key="22">
    <source>
        <dbReference type="PROSITE" id="PS50011"/>
    </source>
</evidence>
<organism evidence="23 24">
    <name type="scientific">Linum trigynum</name>
    <dbReference type="NCBI Taxonomy" id="586398"/>
    <lineage>
        <taxon>Eukaryota</taxon>
        <taxon>Viridiplantae</taxon>
        <taxon>Streptophyta</taxon>
        <taxon>Embryophyta</taxon>
        <taxon>Tracheophyta</taxon>
        <taxon>Spermatophyta</taxon>
        <taxon>Magnoliopsida</taxon>
        <taxon>eudicotyledons</taxon>
        <taxon>Gunneridae</taxon>
        <taxon>Pentapetalae</taxon>
        <taxon>rosids</taxon>
        <taxon>fabids</taxon>
        <taxon>Malpighiales</taxon>
        <taxon>Linaceae</taxon>
        <taxon>Linum</taxon>
    </lineage>
</organism>
<dbReference type="CDD" id="cd14066">
    <property type="entry name" value="STKc_IRAK"/>
    <property type="match status" value="1"/>
</dbReference>
<evidence type="ECO:0000256" key="9">
    <source>
        <dbReference type="ARBA" id="ARBA00022741"/>
    </source>
</evidence>
<evidence type="ECO:0000256" key="5">
    <source>
        <dbReference type="ARBA" id="ARBA00022527"/>
    </source>
</evidence>
<evidence type="ECO:0000256" key="4">
    <source>
        <dbReference type="ARBA" id="ARBA00022475"/>
    </source>
</evidence>
<dbReference type="Pfam" id="PF00069">
    <property type="entry name" value="Pkinase"/>
    <property type="match status" value="1"/>
</dbReference>
<dbReference type="PROSITE" id="PS00108">
    <property type="entry name" value="PROTEIN_KINASE_ST"/>
    <property type="match status" value="1"/>
</dbReference>
<evidence type="ECO:0000256" key="18">
    <source>
        <dbReference type="PROSITE-ProRule" id="PRU10141"/>
    </source>
</evidence>
<evidence type="ECO:0000256" key="15">
    <source>
        <dbReference type="ARBA" id="ARBA00023180"/>
    </source>
</evidence>
<feature type="compositionally biased region" description="Polar residues" evidence="19">
    <location>
        <begin position="609"/>
        <end position="619"/>
    </location>
</feature>
<feature type="compositionally biased region" description="Low complexity" evidence="19">
    <location>
        <begin position="624"/>
        <end position="636"/>
    </location>
</feature>
<keyword evidence="4" id="KW-1003">Cell membrane</keyword>
<dbReference type="PROSITE" id="PS00107">
    <property type="entry name" value="PROTEIN_KINASE_ATP"/>
    <property type="match status" value="1"/>
</dbReference>
<dbReference type="SUPFAM" id="SSF56112">
    <property type="entry name" value="Protein kinase-like (PK-like)"/>
    <property type="match status" value="1"/>
</dbReference>
<evidence type="ECO:0000256" key="11">
    <source>
        <dbReference type="ARBA" id="ARBA00022840"/>
    </source>
</evidence>
<proteinExistence type="predicted"/>
<dbReference type="EC" id="2.7.11.1" evidence="3"/>
<dbReference type="SMART" id="SM00220">
    <property type="entry name" value="S_TKc"/>
    <property type="match status" value="1"/>
</dbReference>
<evidence type="ECO:0000256" key="19">
    <source>
        <dbReference type="SAM" id="MobiDB-lite"/>
    </source>
</evidence>
<keyword evidence="10" id="KW-0418">Kinase</keyword>
<evidence type="ECO:0000313" key="24">
    <source>
        <dbReference type="Proteomes" id="UP001497516"/>
    </source>
</evidence>
<feature type="chain" id="PRO_5043673955" description="non-specific serine/threonine protein kinase" evidence="21">
    <location>
        <begin position="22"/>
        <end position="636"/>
    </location>
</feature>
<sequence length="636" mass="68694">MAMAIALLLLTSAAAAAAAAAAPPIPSSSTTTPATRCPFDLSYVRTIPWDTSLCQRPAAAPHCCQTLTSLFGIGMSQHLRQTSVFELPNANVSAACLADLRTNLAAISIDPSFVPLCFNDSNQFVSSPSSCVGIITAADWISRVGPITPLDANCRGDLSSGLTRCSACFNAGLQVNSQLSSLMPNSTSKCFHFTCMYAVAMVNERGPLDAKTSGCILALPLKSSVGENPNQGKHGKRSELGLVLGVIGGVVGVVIAAVLIGVLWRKRRKRKHDEASHEQFVSSFKSAVLPNSGAKWFQASELEKATDGFSQRNFLGKGAFGIVYKGVLADGRLIAVKEMHDPDSLRDEEFSNEVEIISKIRHRNLLALRGCCVASDAVRGRRRFLVYDYMSNGSLGDHLANDRSRNQLSWPHRKRILLDVAKGLAYLHHGIKPAIYHRDIKANNILLDNEMKAKVADFGLAKQSLEGQSHVTTRVAGTHGYLAPEYALYGQLTEKSDVYSFGVVILEVISGRKVIDSSSSSFLLITDWAWMLLKSGKVEEIYDEAIREEGAKDVMERFVLVGMLCAHVMVGFRPTIADALKMLEGDIDVPKLPDRPSPLSHESFRHSAKSSLYGSSVGSERSKASNTSISSSSTAS</sequence>
<keyword evidence="13 20" id="KW-0472">Membrane</keyword>
<evidence type="ECO:0000256" key="20">
    <source>
        <dbReference type="SAM" id="Phobius"/>
    </source>
</evidence>
<keyword evidence="15" id="KW-0325">Glycoprotein</keyword>
<evidence type="ECO:0000256" key="2">
    <source>
        <dbReference type="ARBA" id="ARBA00004479"/>
    </source>
</evidence>
<keyword evidence="7 20" id="KW-0812">Transmembrane</keyword>
<protein>
    <recommendedName>
        <fullName evidence="3">non-specific serine/threonine protein kinase</fullName>
        <ecNumber evidence="3">2.7.11.1</ecNumber>
    </recommendedName>
</protein>
<dbReference type="GO" id="GO:0005524">
    <property type="term" value="F:ATP binding"/>
    <property type="evidence" value="ECO:0007669"/>
    <property type="project" value="UniProtKB-UniRule"/>
</dbReference>
<keyword evidence="5" id="KW-0723">Serine/threonine-protein kinase</keyword>
<keyword evidence="9 18" id="KW-0547">Nucleotide-binding</keyword>
<keyword evidence="6" id="KW-0808">Transferase</keyword>
<dbReference type="Proteomes" id="UP001497516">
    <property type="component" value="Chromosome 9"/>
</dbReference>
<comment type="subcellular location">
    <subcellularLocation>
        <location evidence="1">Cell membrane</location>
        <topology evidence="1">Single-pass membrane protein</topology>
    </subcellularLocation>
    <subcellularLocation>
        <location evidence="2">Membrane</location>
        <topology evidence="2">Single-pass type I membrane protein</topology>
    </subcellularLocation>
</comment>
<dbReference type="GO" id="GO:0004674">
    <property type="term" value="F:protein serine/threonine kinase activity"/>
    <property type="evidence" value="ECO:0007669"/>
    <property type="project" value="UniProtKB-KW"/>
</dbReference>
<comment type="catalytic activity">
    <reaction evidence="16">
        <text>L-threonyl-[protein] + ATP = O-phospho-L-threonyl-[protein] + ADP + H(+)</text>
        <dbReference type="Rhea" id="RHEA:46608"/>
        <dbReference type="Rhea" id="RHEA-COMP:11060"/>
        <dbReference type="Rhea" id="RHEA-COMP:11605"/>
        <dbReference type="ChEBI" id="CHEBI:15378"/>
        <dbReference type="ChEBI" id="CHEBI:30013"/>
        <dbReference type="ChEBI" id="CHEBI:30616"/>
        <dbReference type="ChEBI" id="CHEBI:61977"/>
        <dbReference type="ChEBI" id="CHEBI:456216"/>
        <dbReference type="EC" id="2.7.11.1"/>
    </reaction>
</comment>
<accession>A0AAV2GPX1</accession>
<dbReference type="FunFam" id="3.30.200.20:FF:000542">
    <property type="entry name" value="Receptor-like serine/threonine-protein kinase At4g25390"/>
    <property type="match status" value="1"/>
</dbReference>
<feature type="region of interest" description="Disordered" evidence="19">
    <location>
        <begin position="594"/>
        <end position="636"/>
    </location>
</feature>
<keyword evidence="24" id="KW-1185">Reference proteome</keyword>
<evidence type="ECO:0000256" key="10">
    <source>
        <dbReference type="ARBA" id="ARBA00022777"/>
    </source>
</evidence>
<evidence type="ECO:0000256" key="8">
    <source>
        <dbReference type="ARBA" id="ARBA00022729"/>
    </source>
</evidence>
<feature type="domain" description="Protein kinase" evidence="22">
    <location>
        <begin position="309"/>
        <end position="570"/>
    </location>
</feature>
<dbReference type="Gene3D" id="1.10.510.10">
    <property type="entry name" value="Transferase(Phosphotransferase) domain 1"/>
    <property type="match status" value="1"/>
</dbReference>
<evidence type="ECO:0000256" key="12">
    <source>
        <dbReference type="ARBA" id="ARBA00022989"/>
    </source>
</evidence>
<reference evidence="23 24" key="1">
    <citation type="submission" date="2024-04" db="EMBL/GenBank/DDBJ databases">
        <authorList>
            <person name="Fracassetti M."/>
        </authorList>
    </citation>
    <scope>NUCLEOTIDE SEQUENCE [LARGE SCALE GENOMIC DNA]</scope>
</reference>
<dbReference type="InterPro" id="IPR011009">
    <property type="entry name" value="Kinase-like_dom_sf"/>
</dbReference>
<evidence type="ECO:0000256" key="17">
    <source>
        <dbReference type="ARBA" id="ARBA00048679"/>
    </source>
</evidence>
<keyword evidence="14" id="KW-0675">Receptor</keyword>
<evidence type="ECO:0000256" key="1">
    <source>
        <dbReference type="ARBA" id="ARBA00004162"/>
    </source>
</evidence>
<evidence type="ECO:0000256" key="16">
    <source>
        <dbReference type="ARBA" id="ARBA00047899"/>
    </source>
</evidence>
<gene>
    <name evidence="23" type="ORF">LTRI10_LOCUS51806</name>
</gene>
<dbReference type="Gene3D" id="3.30.200.20">
    <property type="entry name" value="Phosphorylase Kinase, domain 1"/>
    <property type="match status" value="1"/>
</dbReference>
<keyword evidence="12 20" id="KW-1133">Transmembrane helix</keyword>
<keyword evidence="8 21" id="KW-0732">Signal</keyword>
<dbReference type="InterPro" id="IPR000719">
    <property type="entry name" value="Prot_kinase_dom"/>
</dbReference>
<dbReference type="InterPro" id="IPR017441">
    <property type="entry name" value="Protein_kinase_ATP_BS"/>
</dbReference>
<evidence type="ECO:0000256" key="7">
    <source>
        <dbReference type="ARBA" id="ARBA00022692"/>
    </source>
</evidence>
<comment type="catalytic activity">
    <reaction evidence="17">
        <text>L-seryl-[protein] + ATP = O-phospho-L-seryl-[protein] + ADP + H(+)</text>
        <dbReference type="Rhea" id="RHEA:17989"/>
        <dbReference type="Rhea" id="RHEA-COMP:9863"/>
        <dbReference type="Rhea" id="RHEA-COMP:11604"/>
        <dbReference type="ChEBI" id="CHEBI:15378"/>
        <dbReference type="ChEBI" id="CHEBI:29999"/>
        <dbReference type="ChEBI" id="CHEBI:30616"/>
        <dbReference type="ChEBI" id="CHEBI:83421"/>
        <dbReference type="ChEBI" id="CHEBI:456216"/>
        <dbReference type="EC" id="2.7.11.1"/>
    </reaction>
</comment>
<dbReference type="EMBL" id="OZ034822">
    <property type="protein sequence ID" value="CAL1412517.1"/>
    <property type="molecule type" value="Genomic_DNA"/>
</dbReference>
<feature type="transmembrane region" description="Helical" evidence="20">
    <location>
        <begin position="240"/>
        <end position="264"/>
    </location>
</feature>
<evidence type="ECO:0000313" key="23">
    <source>
        <dbReference type="EMBL" id="CAL1412517.1"/>
    </source>
</evidence>
<dbReference type="GO" id="GO:0005886">
    <property type="term" value="C:plasma membrane"/>
    <property type="evidence" value="ECO:0007669"/>
    <property type="project" value="UniProtKB-SubCell"/>
</dbReference>
<dbReference type="Pfam" id="PF19160">
    <property type="entry name" value="SPARK"/>
    <property type="match status" value="1"/>
</dbReference>
<feature type="binding site" evidence="18">
    <location>
        <position position="337"/>
    </location>
    <ligand>
        <name>ATP</name>
        <dbReference type="ChEBI" id="CHEBI:30616"/>
    </ligand>
</feature>
<dbReference type="PANTHER" id="PTHR47989">
    <property type="entry name" value="OS01G0750732 PROTEIN"/>
    <property type="match status" value="1"/>
</dbReference>
<keyword evidence="11 18" id="KW-0067">ATP-binding</keyword>
<dbReference type="AlphaFoldDB" id="A0AAV2GPX1"/>
<dbReference type="InterPro" id="IPR008271">
    <property type="entry name" value="Ser/Thr_kinase_AS"/>
</dbReference>
<evidence type="ECO:0000256" key="6">
    <source>
        <dbReference type="ARBA" id="ARBA00022679"/>
    </source>
</evidence>
<dbReference type="PANTHER" id="PTHR47989:SF62">
    <property type="entry name" value="OS05G0423500 PROTEIN"/>
    <property type="match status" value="1"/>
</dbReference>
<name>A0AAV2GPX1_9ROSI</name>
<feature type="signal peptide" evidence="21">
    <location>
        <begin position="1"/>
        <end position="21"/>
    </location>
</feature>
<evidence type="ECO:0000256" key="14">
    <source>
        <dbReference type="ARBA" id="ARBA00023170"/>
    </source>
</evidence>
<evidence type="ECO:0000256" key="3">
    <source>
        <dbReference type="ARBA" id="ARBA00012513"/>
    </source>
</evidence>
<evidence type="ECO:0000256" key="21">
    <source>
        <dbReference type="SAM" id="SignalP"/>
    </source>
</evidence>
<dbReference type="PROSITE" id="PS50011">
    <property type="entry name" value="PROTEIN_KINASE_DOM"/>
    <property type="match status" value="1"/>
</dbReference>